<dbReference type="EMBL" id="BNBT01000074">
    <property type="protein sequence ID" value="GHE71774.1"/>
    <property type="molecule type" value="Genomic_DNA"/>
</dbReference>
<dbReference type="Proteomes" id="UP000608024">
    <property type="component" value="Unassembled WGS sequence"/>
</dbReference>
<reference evidence="2" key="2">
    <citation type="submission" date="2020-09" db="EMBL/GenBank/DDBJ databases">
        <authorList>
            <person name="Sun Q."/>
            <person name="Ohkuma M."/>
        </authorList>
    </citation>
    <scope>NUCLEOTIDE SEQUENCE</scope>
    <source>
        <strain evidence="2">JCM 4784</strain>
    </source>
</reference>
<accession>A0A918ZW60</accession>
<comment type="caution">
    <text evidence="2">The sequence shown here is derived from an EMBL/GenBank/DDBJ whole genome shotgun (WGS) entry which is preliminary data.</text>
</comment>
<dbReference type="AlphaFoldDB" id="A0A918ZW60"/>
<proteinExistence type="predicted"/>
<feature type="compositionally biased region" description="Basic residues" evidence="1">
    <location>
        <begin position="118"/>
        <end position="131"/>
    </location>
</feature>
<feature type="region of interest" description="Disordered" evidence="1">
    <location>
        <begin position="37"/>
        <end position="65"/>
    </location>
</feature>
<evidence type="ECO:0000256" key="1">
    <source>
        <dbReference type="SAM" id="MobiDB-lite"/>
    </source>
</evidence>
<feature type="compositionally biased region" description="Low complexity" evidence="1">
    <location>
        <begin position="55"/>
        <end position="65"/>
    </location>
</feature>
<evidence type="ECO:0000313" key="2">
    <source>
        <dbReference type="EMBL" id="GHE71774.1"/>
    </source>
</evidence>
<feature type="region of interest" description="Disordered" evidence="1">
    <location>
        <begin position="111"/>
        <end position="131"/>
    </location>
</feature>
<sequence>MLEHHPVVLQRPHPPIPHLIGDQVLDDQLLAVVGIGRPRLRSGDDSGRARRGQQTGATGSATTTSAGCAAAASASARALAARFGRHVLVQPLRDGRAALVLAGVRPRGVYGGRDHAALGRRSHQPRRRRYG</sequence>
<protein>
    <submittedName>
        <fullName evidence="2">Uncharacterized protein</fullName>
    </submittedName>
</protein>
<reference evidence="2" key="1">
    <citation type="journal article" date="2014" name="Int. J. Syst. Evol. Microbiol.">
        <title>Complete genome sequence of Corynebacterium casei LMG S-19264T (=DSM 44701T), isolated from a smear-ripened cheese.</title>
        <authorList>
            <consortium name="US DOE Joint Genome Institute (JGI-PGF)"/>
            <person name="Walter F."/>
            <person name="Albersmeier A."/>
            <person name="Kalinowski J."/>
            <person name="Ruckert C."/>
        </authorList>
    </citation>
    <scope>NUCLEOTIDE SEQUENCE</scope>
    <source>
        <strain evidence="2">JCM 4784</strain>
    </source>
</reference>
<gene>
    <name evidence="2" type="ORF">GCM10018785_45030</name>
</gene>
<name>A0A918ZW60_9ACTN</name>
<evidence type="ECO:0000313" key="3">
    <source>
        <dbReference type="Proteomes" id="UP000608024"/>
    </source>
</evidence>
<keyword evidence="3" id="KW-1185">Reference proteome</keyword>
<organism evidence="2 3">
    <name type="scientific">Streptomyces longispororuber</name>
    <dbReference type="NCBI Taxonomy" id="68230"/>
    <lineage>
        <taxon>Bacteria</taxon>
        <taxon>Bacillati</taxon>
        <taxon>Actinomycetota</taxon>
        <taxon>Actinomycetes</taxon>
        <taxon>Kitasatosporales</taxon>
        <taxon>Streptomycetaceae</taxon>
        <taxon>Streptomyces</taxon>
    </lineage>
</organism>